<gene>
    <name evidence="1" type="ORF">CEXT_258481</name>
</gene>
<protein>
    <submittedName>
        <fullName evidence="1">Uncharacterized protein</fullName>
    </submittedName>
</protein>
<proteinExistence type="predicted"/>
<comment type="caution">
    <text evidence="1">The sequence shown here is derived from an EMBL/GenBank/DDBJ whole genome shotgun (WGS) entry which is preliminary data.</text>
</comment>
<organism evidence="1 2">
    <name type="scientific">Caerostris extrusa</name>
    <name type="common">Bark spider</name>
    <name type="synonym">Caerostris bankana</name>
    <dbReference type="NCBI Taxonomy" id="172846"/>
    <lineage>
        <taxon>Eukaryota</taxon>
        <taxon>Metazoa</taxon>
        <taxon>Ecdysozoa</taxon>
        <taxon>Arthropoda</taxon>
        <taxon>Chelicerata</taxon>
        <taxon>Arachnida</taxon>
        <taxon>Araneae</taxon>
        <taxon>Araneomorphae</taxon>
        <taxon>Entelegynae</taxon>
        <taxon>Araneoidea</taxon>
        <taxon>Araneidae</taxon>
        <taxon>Caerostris</taxon>
    </lineage>
</organism>
<dbReference type="EMBL" id="BPLR01007336">
    <property type="protein sequence ID" value="GIY16156.1"/>
    <property type="molecule type" value="Genomic_DNA"/>
</dbReference>
<accession>A0AAV4R547</accession>
<keyword evidence="2" id="KW-1185">Reference proteome</keyword>
<name>A0AAV4R547_CAEEX</name>
<dbReference type="AlphaFoldDB" id="A0AAV4R547"/>
<evidence type="ECO:0000313" key="2">
    <source>
        <dbReference type="Proteomes" id="UP001054945"/>
    </source>
</evidence>
<sequence>MLYVMLYGPHQKVLFTAHFLRLKTDATKQFYDDIVILISLVSVHLAPKQLWRPHQKVLFKAHFLRSTTKPRTPFYDDIVIHISLVSIDSASKQIDNFRLIYRCQS</sequence>
<evidence type="ECO:0000313" key="1">
    <source>
        <dbReference type="EMBL" id="GIY16156.1"/>
    </source>
</evidence>
<dbReference type="Proteomes" id="UP001054945">
    <property type="component" value="Unassembled WGS sequence"/>
</dbReference>
<reference evidence="1 2" key="1">
    <citation type="submission" date="2021-06" db="EMBL/GenBank/DDBJ databases">
        <title>Caerostris extrusa draft genome.</title>
        <authorList>
            <person name="Kono N."/>
            <person name="Arakawa K."/>
        </authorList>
    </citation>
    <scope>NUCLEOTIDE SEQUENCE [LARGE SCALE GENOMIC DNA]</scope>
</reference>